<dbReference type="Proteomes" id="UP000812440">
    <property type="component" value="Chromosome 5"/>
</dbReference>
<keyword evidence="8" id="KW-1185">Reference proteome</keyword>
<gene>
    <name evidence="7" type="ORF">GDO86_009699</name>
</gene>
<evidence type="ECO:0000256" key="1">
    <source>
        <dbReference type="ARBA" id="ARBA00004167"/>
    </source>
</evidence>
<evidence type="ECO:0000256" key="5">
    <source>
        <dbReference type="ARBA" id="ARBA00023136"/>
    </source>
</evidence>
<dbReference type="OrthoDB" id="8193498at2759"/>
<keyword evidence="4 6" id="KW-1133">Transmembrane helix</keyword>
<evidence type="ECO:0000256" key="4">
    <source>
        <dbReference type="ARBA" id="ARBA00022989"/>
    </source>
</evidence>
<keyword evidence="3 6" id="KW-0812">Transmembrane</keyword>
<dbReference type="AlphaFoldDB" id="A0A8T2JH84"/>
<accession>A0A8T2JH84</accession>
<evidence type="ECO:0000313" key="8">
    <source>
        <dbReference type="Proteomes" id="UP000812440"/>
    </source>
</evidence>
<dbReference type="GO" id="GO:0016020">
    <property type="term" value="C:membrane"/>
    <property type="evidence" value="ECO:0007669"/>
    <property type="project" value="UniProtKB-SubCell"/>
</dbReference>
<evidence type="ECO:0000256" key="6">
    <source>
        <dbReference type="SAM" id="Phobius"/>
    </source>
</evidence>
<evidence type="ECO:0000256" key="2">
    <source>
        <dbReference type="ARBA" id="ARBA00007363"/>
    </source>
</evidence>
<evidence type="ECO:0000256" key="3">
    <source>
        <dbReference type="ARBA" id="ARBA00022692"/>
    </source>
</evidence>
<keyword evidence="5 6" id="KW-0472">Membrane</keyword>
<feature type="transmembrane region" description="Helical" evidence="6">
    <location>
        <begin position="101"/>
        <end position="120"/>
    </location>
</feature>
<sequence length="159" mass="17913">MFVAGPMRRCFNLNKISFMFPEQQLTAPSPVNCRHVLHLNHCNKYGSEDLGNKSKVPCYKPSCFDKKVLVWTGRFKTKEEIPSSISIDMLNRARNKARIKACYIMIALTVIASFAVVVSGKKAAARHESLTSLNLAKKAKWRQEAKDKKTDATVEHGTQ</sequence>
<dbReference type="PANTHER" id="PTHR13674">
    <property type="entry name" value="GROWTH AND TRANSFORMATION-DEPENDENT PROTEIN"/>
    <property type="match status" value="1"/>
</dbReference>
<proteinExistence type="inferred from homology"/>
<dbReference type="EMBL" id="JAACNH010000004">
    <property type="protein sequence ID" value="KAG8444635.1"/>
    <property type="molecule type" value="Genomic_DNA"/>
</dbReference>
<comment type="caution">
    <text evidence="7">The sequence shown here is derived from an EMBL/GenBank/DDBJ whole genome shotgun (WGS) entry which is preliminary data.</text>
</comment>
<reference evidence="7" key="1">
    <citation type="thesis" date="2020" institute="ProQuest LLC" country="789 East Eisenhower Parkway, Ann Arbor, MI, USA">
        <title>Comparative Genomics and Chromosome Evolution.</title>
        <authorList>
            <person name="Mudd A.B."/>
        </authorList>
    </citation>
    <scope>NUCLEOTIDE SEQUENCE</scope>
    <source>
        <strain evidence="7">Female2</strain>
        <tissue evidence="7">Blood</tissue>
    </source>
</reference>
<dbReference type="InterPro" id="IPR009432">
    <property type="entry name" value="DUF1075"/>
</dbReference>
<evidence type="ECO:0000313" key="7">
    <source>
        <dbReference type="EMBL" id="KAG8444635.1"/>
    </source>
</evidence>
<protein>
    <recommendedName>
        <fullName evidence="9">Protein FAM162B</fullName>
    </recommendedName>
</protein>
<evidence type="ECO:0008006" key="9">
    <source>
        <dbReference type="Google" id="ProtNLM"/>
    </source>
</evidence>
<name>A0A8T2JH84_9PIPI</name>
<organism evidence="7 8">
    <name type="scientific">Hymenochirus boettgeri</name>
    <name type="common">Congo dwarf clawed frog</name>
    <dbReference type="NCBI Taxonomy" id="247094"/>
    <lineage>
        <taxon>Eukaryota</taxon>
        <taxon>Metazoa</taxon>
        <taxon>Chordata</taxon>
        <taxon>Craniata</taxon>
        <taxon>Vertebrata</taxon>
        <taxon>Euteleostomi</taxon>
        <taxon>Amphibia</taxon>
        <taxon>Batrachia</taxon>
        <taxon>Anura</taxon>
        <taxon>Pipoidea</taxon>
        <taxon>Pipidae</taxon>
        <taxon>Pipinae</taxon>
        <taxon>Hymenochirus</taxon>
    </lineage>
</organism>
<dbReference type="Pfam" id="PF06388">
    <property type="entry name" value="DUF1075"/>
    <property type="match status" value="1"/>
</dbReference>
<dbReference type="PANTHER" id="PTHR13674:SF3">
    <property type="entry name" value="PROTEIN FAM162B"/>
    <property type="match status" value="1"/>
</dbReference>
<comment type="similarity">
    <text evidence="2">Belongs to the UPF0389 family.</text>
</comment>
<comment type="subcellular location">
    <subcellularLocation>
        <location evidence="1">Membrane</location>
        <topology evidence="1">Single-pass membrane protein</topology>
    </subcellularLocation>
</comment>